<evidence type="ECO:0000313" key="5">
    <source>
        <dbReference type="EMBL" id="MBO1267287.1"/>
    </source>
</evidence>
<keyword evidence="3" id="KW-0804">Transcription</keyword>
<dbReference type="PRINTS" id="PR00035">
    <property type="entry name" value="HTHGNTR"/>
</dbReference>
<keyword evidence="1" id="KW-0805">Transcription regulation</keyword>
<dbReference type="PANTHER" id="PTHR43537:SF5">
    <property type="entry name" value="UXU OPERON TRANSCRIPTIONAL REGULATOR"/>
    <property type="match status" value="1"/>
</dbReference>
<dbReference type="InterPro" id="IPR000524">
    <property type="entry name" value="Tscrpt_reg_HTH_GntR"/>
</dbReference>
<dbReference type="Gene3D" id="1.10.10.10">
    <property type="entry name" value="Winged helix-like DNA-binding domain superfamily/Winged helix DNA-binding domain"/>
    <property type="match status" value="1"/>
</dbReference>
<gene>
    <name evidence="5" type="ORF">J1902_04705</name>
</gene>
<reference evidence="5" key="1">
    <citation type="submission" date="2021-03" db="EMBL/GenBank/DDBJ databases">
        <title>A new species, PO-11, isolated from a karst cave deposit.</title>
        <authorList>
            <person name="Zhaoxiaoyong W."/>
        </authorList>
    </citation>
    <scope>NUCLEOTIDE SEQUENCE</scope>
    <source>
        <strain evidence="5">PO-11</strain>
    </source>
</reference>
<dbReference type="EMBL" id="JAFNLL010000007">
    <property type="protein sequence ID" value="MBO1267287.1"/>
    <property type="molecule type" value="Genomic_DNA"/>
</dbReference>
<proteinExistence type="predicted"/>
<comment type="caution">
    <text evidence="5">The sequence shown here is derived from an EMBL/GenBank/DDBJ whole genome shotgun (WGS) entry which is preliminary data.</text>
</comment>
<dbReference type="InterPro" id="IPR008920">
    <property type="entry name" value="TF_FadR/GntR_C"/>
</dbReference>
<feature type="domain" description="HTH gntR-type" evidence="4">
    <location>
        <begin position="14"/>
        <end position="80"/>
    </location>
</feature>
<dbReference type="CDD" id="cd07377">
    <property type="entry name" value="WHTH_GntR"/>
    <property type="match status" value="1"/>
</dbReference>
<accession>A0A939HAG1</accession>
<keyword evidence="6" id="KW-1185">Reference proteome</keyword>
<name>A0A939HAG1_9MICC</name>
<evidence type="ECO:0000259" key="4">
    <source>
        <dbReference type="PROSITE" id="PS50949"/>
    </source>
</evidence>
<protein>
    <submittedName>
        <fullName evidence="5">GntR family transcriptional regulator</fullName>
    </submittedName>
</protein>
<keyword evidence="2" id="KW-0238">DNA-binding</keyword>
<evidence type="ECO:0000313" key="6">
    <source>
        <dbReference type="Proteomes" id="UP000664164"/>
    </source>
</evidence>
<dbReference type="Proteomes" id="UP000664164">
    <property type="component" value="Unassembled WGS sequence"/>
</dbReference>
<dbReference type="SUPFAM" id="SSF46785">
    <property type="entry name" value="Winged helix' DNA-binding domain"/>
    <property type="match status" value="1"/>
</dbReference>
<dbReference type="InterPro" id="IPR036388">
    <property type="entry name" value="WH-like_DNA-bd_sf"/>
</dbReference>
<dbReference type="SMART" id="SM00895">
    <property type="entry name" value="FCD"/>
    <property type="match status" value="1"/>
</dbReference>
<dbReference type="Pfam" id="PF07729">
    <property type="entry name" value="FCD"/>
    <property type="match status" value="1"/>
</dbReference>
<dbReference type="InterPro" id="IPR036390">
    <property type="entry name" value="WH_DNA-bd_sf"/>
</dbReference>
<dbReference type="GO" id="GO:0003677">
    <property type="term" value="F:DNA binding"/>
    <property type="evidence" value="ECO:0007669"/>
    <property type="project" value="UniProtKB-KW"/>
</dbReference>
<evidence type="ECO:0000256" key="2">
    <source>
        <dbReference type="ARBA" id="ARBA00023125"/>
    </source>
</evidence>
<dbReference type="SUPFAM" id="SSF48008">
    <property type="entry name" value="GntR ligand-binding domain-like"/>
    <property type="match status" value="1"/>
</dbReference>
<dbReference type="AlphaFoldDB" id="A0A939HAG1"/>
<dbReference type="PROSITE" id="PS50949">
    <property type="entry name" value="HTH_GNTR"/>
    <property type="match status" value="1"/>
</dbReference>
<sequence>MEDMAGARRITRAEALGAQVVSALRADILTGDLQPGDLLVEASLAEKFEVSRGPVRDALRILSGEGLIASSGRSFRVVGLDEKDLRDLFALRELLEIAAAQQCATSNPEGFRQVADAALEDMRNAAANGDTDAFARADVAFHSAFFSACGNRRLLAVWEQHVPTFAELFRLTTALDEPLSRSVEWHQQMLDTVMGKDADSIAAEVHKLVVGGEEQIVAAQRQLLEQRNS</sequence>
<dbReference type="PANTHER" id="PTHR43537">
    <property type="entry name" value="TRANSCRIPTIONAL REGULATOR, GNTR FAMILY"/>
    <property type="match status" value="1"/>
</dbReference>
<evidence type="ECO:0000256" key="1">
    <source>
        <dbReference type="ARBA" id="ARBA00023015"/>
    </source>
</evidence>
<dbReference type="Gene3D" id="1.20.120.530">
    <property type="entry name" value="GntR ligand-binding domain-like"/>
    <property type="match status" value="1"/>
</dbReference>
<dbReference type="SMART" id="SM00345">
    <property type="entry name" value="HTH_GNTR"/>
    <property type="match status" value="1"/>
</dbReference>
<dbReference type="InterPro" id="IPR011711">
    <property type="entry name" value="GntR_C"/>
</dbReference>
<evidence type="ECO:0000256" key="3">
    <source>
        <dbReference type="ARBA" id="ARBA00023163"/>
    </source>
</evidence>
<organism evidence="5 6">
    <name type="scientific">Arthrobacter cavernae</name>
    <dbReference type="NCBI Taxonomy" id="2817681"/>
    <lineage>
        <taxon>Bacteria</taxon>
        <taxon>Bacillati</taxon>
        <taxon>Actinomycetota</taxon>
        <taxon>Actinomycetes</taxon>
        <taxon>Micrococcales</taxon>
        <taxon>Micrococcaceae</taxon>
        <taxon>Arthrobacter</taxon>
    </lineage>
</organism>
<dbReference type="Pfam" id="PF00392">
    <property type="entry name" value="GntR"/>
    <property type="match status" value="1"/>
</dbReference>
<dbReference type="GO" id="GO:0003700">
    <property type="term" value="F:DNA-binding transcription factor activity"/>
    <property type="evidence" value="ECO:0007669"/>
    <property type="project" value="InterPro"/>
</dbReference>